<evidence type="ECO:0000313" key="2">
    <source>
        <dbReference type="Proteomes" id="UP000054632"/>
    </source>
</evidence>
<dbReference type="EMBL" id="JYDR01000087">
    <property type="protein sequence ID" value="KRY69619.1"/>
    <property type="molecule type" value="Genomic_DNA"/>
</dbReference>
<accession>A0A0V1E8T1</accession>
<dbReference type="Proteomes" id="UP000054632">
    <property type="component" value="Unassembled WGS sequence"/>
</dbReference>
<protein>
    <submittedName>
        <fullName evidence="1">Uncharacterized protein</fullName>
    </submittedName>
</protein>
<dbReference type="AlphaFoldDB" id="A0A0V1E8T1"/>
<reference evidence="1 2" key="1">
    <citation type="submission" date="2015-01" db="EMBL/GenBank/DDBJ databases">
        <title>Evolution of Trichinella species and genotypes.</title>
        <authorList>
            <person name="Korhonen P.K."/>
            <person name="Edoardo P."/>
            <person name="Giuseppe L.R."/>
            <person name="Gasser R.B."/>
        </authorList>
    </citation>
    <scope>NUCLEOTIDE SEQUENCE [LARGE SCALE GENOMIC DNA]</scope>
    <source>
        <strain evidence="1">ISS13</strain>
    </source>
</reference>
<proteinExistence type="predicted"/>
<sequence length="75" mass="8371">MTLDLNRILPLTVNGVKQPTGSNARDTVLSSWCFESWPFWRVVPGDMNAKQSSLQSQKIPNVFQRKPSAPAARLS</sequence>
<organism evidence="1 2">
    <name type="scientific">Trichinella pseudospiralis</name>
    <name type="common">Parasitic roundworm</name>
    <dbReference type="NCBI Taxonomy" id="6337"/>
    <lineage>
        <taxon>Eukaryota</taxon>
        <taxon>Metazoa</taxon>
        <taxon>Ecdysozoa</taxon>
        <taxon>Nematoda</taxon>
        <taxon>Enoplea</taxon>
        <taxon>Dorylaimia</taxon>
        <taxon>Trichinellida</taxon>
        <taxon>Trichinellidae</taxon>
        <taxon>Trichinella</taxon>
    </lineage>
</organism>
<name>A0A0V1E8T1_TRIPS</name>
<evidence type="ECO:0000313" key="1">
    <source>
        <dbReference type="EMBL" id="KRY69619.1"/>
    </source>
</evidence>
<comment type="caution">
    <text evidence="1">The sequence shown here is derived from an EMBL/GenBank/DDBJ whole genome shotgun (WGS) entry which is preliminary data.</text>
</comment>
<gene>
    <name evidence="1" type="ORF">T4A_8325</name>
</gene>